<feature type="transmembrane region" description="Helical" evidence="5">
    <location>
        <begin position="351"/>
        <end position="372"/>
    </location>
</feature>
<dbReference type="Pfam" id="PF07690">
    <property type="entry name" value="MFS_1"/>
    <property type="match status" value="1"/>
</dbReference>
<comment type="subcellular location">
    <subcellularLocation>
        <location evidence="1">Membrane</location>
        <topology evidence="1">Multi-pass membrane protein</topology>
    </subcellularLocation>
</comment>
<dbReference type="InterPro" id="IPR051788">
    <property type="entry name" value="MFS_Transporter"/>
</dbReference>
<dbReference type="KEGG" id="rmai:MACH21_24170"/>
<feature type="domain" description="Major facilitator superfamily (MFS) profile" evidence="6">
    <location>
        <begin position="11"/>
        <end position="376"/>
    </location>
</feature>
<dbReference type="Gene3D" id="1.20.1250.20">
    <property type="entry name" value="MFS general substrate transporter like domains"/>
    <property type="match status" value="2"/>
</dbReference>
<evidence type="ECO:0000256" key="4">
    <source>
        <dbReference type="ARBA" id="ARBA00023136"/>
    </source>
</evidence>
<name>A0AA48H7H9_9RHOB</name>
<feature type="transmembrane region" description="Helical" evidence="5">
    <location>
        <begin position="12"/>
        <end position="33"/>
    </location>
</feature>
<feature type="transmembrane region" description="Helical" evidence="5">
    <location>
        <begin position="101"/>
        <end position="119"/>
    </location>
</feature>
<feature type="transmembrane region" description="Helical" evidence="5">
    <location>
        <begin position="45"/>
        <end position="65"/>
    </location>
</feature>
<evidence type="ECO:0000256" key="3">
    <source>
        <dbReference type="ARBA" id="ARBA00022989"/>
    </source>
</evidence>
<accession>A0AA48H7H9</accession>
<dbReference type="InterPro" id="IPR036259">
    <property type="entry name" value="MFS_trans_sf"/>
</dbReference>
<feature type="transmembrane region" description="Helical" evidence="5">
    <location>
        <begin position="236"/>
        <end position="256"/>
    </location>
</feature>
<keyword evidence="3 5" id="KW-1133">Transmembrane helix</keyword>
<evidence type="ECO:0000313" key="7">
    <source>
        <dbReference type="EMBL" id="BDW86240.1"/>
    </source>
</evidence>
<dbReference type="PANTHER" id="PTHR23514">
    <property type="entry name" value="BYPASS OF STOP CODON PROTEIN 6"/>
    <property type="match status" value="1"/>
</dbReference>
<reference evidence="7 8" key="1">
    <citation type="submission" date="2023-01" db="EMBL/GenBank/DDBJ databases">
        <title>Complete genome sequence of Roseicyclus marinus strain Dej080120_10.</title>
        <authorList>
            <person name="Ueki S."/>
            <person name="Maruyama F."/>
        </authorList>
    </citation>
    <scope>NUCLEOTIDE SEQUENCE [LARGE SCALE GENOMIC DNA]</scope>
    <source>
        <strain evidence="7 8">Dej080120_10</strain>
    </source>
</reference>
<dbReference type="GO" id="GO:0022857">
    <property type="term" value="F:transmembrane transporter activity"/>
    <property type="evidence" value="ECO:0007669"/>
    <property type="project" value="InterPro"/>
</dbReference>
<feature type="transmembrane region" description="Helical" evidence="5">
    <location>
        <begin position="140"/>
        <end position="159"/>
    </location>
</feature>
<dbReference type="SUPFAM" id="SSF103473">
    <property type="entry name" value="MFS general substrate transporter"/>
    <property type="match status" value="1"/>
</dbReference>
<evidence type="ECO:0000256" key="5">
    <source>
        <dbReference type="SAM" id="Phobius"/>
    </source>
</evidence>
<dbReference type="InterPro" id="IPR020846">
    <property type="entry name" value="MFS_dom"/>
</dbReference>
<dbReference type="PROSITE" id="PS50850">
    <property type="entry name" value="MFS"/>
    <property type="match status" value="1"/>
</dbReference>
<proteinExistence type="predicted"/>
<feature type="transmembrane region" description="Helical" evidence="5">
    <location>
        <begin position="165"/>
        <end position="182"/>
    </location>
</feature>
<dbReference type="AlphaFoldDB" id="A0AA48H7H9"/>
<feature type="transmembrane region" description="Helical" evidence="5">
    <location>
        <begin position="324"/>
        <end position="345"/>
    </location>
</feature>
<feature type="transmembrane region" description="Helical" evidence="5">
    <location>
        <begin position="77"/>
        <end position="95"/>
    </location>
</feature>
<protein>
    <submittedName>
        <fullName evidence="7">MFS transporter</fullName>
    </submittedName>
</protein>
<keyword evidence="4 5" id="KW-0472">Membrane</keyword>
<evidence type="ECO:0000259" key="6">
    <source>
        <dbReference type="PROSITE" id="PS50850"/>
    </source>
</evidence>
<evidence type="ECO:0000313" key="8">
    <source>
        <dbReference type="Proteomes" id="UP001337723"/>
    </source>
</evidence>
<dbReference type="InterPro" id="IPR011701">
    <property type="entry name" value="MFS"/>
</dbReference>
<evidence type="ECO:0000256" key="1">
    <source>
        <dbReference type="ARBA" id="ARBA00004141"/>
    </source>
</evidence>
<gene>
    <name evidence="7" type="ORF">MACH21_24170</name>
</gene>
<organism evidence="7 8">
    <name type="scientific">Roseicyclus marinus</name>
    <dbReference type="NCBI Taxonomy" id="2161673"/>
    <lineage>
        <taxon>Bacteria</taxon>
        <taxon>Pseudomonadati</taxon>
        <taxon>Pseudomonadota</taxon>
        <taxon>Alphaproteobacteria</taxon>
        <taxon>Rhodobacterales</taxon>
        <taxon>Roseobacteraceae</taxon>
        <taxon>Roseicyclus</taxon>
    </lineage>
</organism>
<keyword evidence="8" id="KW-1185">Reference proteome</keyword>
<dbReference type="GO" id="GO:0016020">
    <property type="term" value="C:membrane"/>
    <property type="evidence" value="ECO:0007669"/>
    <property type="project" value="UniProtKB-SubCell"/>
</dbReference>
<dbReference type="Proteomes" id="UP001337723">
    <property type="component" value="Chromosome"/>
</dbReference>
<feature type="transmembrane region" description="Helical" evidence="5">
    <location>
        <begin position="292"/>
        <end position="312"/>
    </location>
</feature>
<dbReference type="EMBL" id="AP027266">
    <property type="protein sequence ID" value="BDW86240.1"/>
    <property type="molecule type" value="Genomic_DNA"/>
</dbReference>
<dbReference type="PANTHER" id="PTHR23514:SF13">
    <property type="entry name" value="INNER MEMBRANE PROTEIN YBJJ"/>
    <property type="match status" value="1"/>
</dbReference>
<sequence>MPPHTTPLPRAALATRLAFLAAGFVMASWAPLIPFAKTQVGATEGVFGLLLLCLGLGSIVAMPLTGYLSARMGARPMILLGGYGLVALLPLLVLAPSVPVLAVALAFFGAALGTIDVAMNVHAAEVETRAARPMMSGFHAMWSVGGILGAGGVTALLWIGATPLAAGLAASALALAMMAVATPRFLRRAAGEPPKLALPRGPVLLLALLAAITFLVEGAVLDWGALLIVARNLMEPAGAGLGYMLFSVAMTIARLTGDRIVAALGQRLVLILGGLTAIAGIALTLAPGMTWVALLGFVLIGLGCANLVPVVFSLAARQPGMAPGLAVAAVTTTGYAGILLGPALVGFVAEISSLAVAFGCLALLMLAFPALARRIT</sequence>
<keyword evidence="2 5" id="KW-0812">Transmembrane</keyword>
<dbReference type="CDD" id="cd17393">
    <property type="entry name" value="MFS_MosC_like"/>
    <property type="match status" value="1"/>
</dbReference>
<feature type="transmembrane region" description="Helical" evidence="5">
    <location>
        <begin position="268"/>
        <end position="286"/>
    </location>
</feature>
<evidence type="ECO:0000256" key="2">
    <source>
        <dbReference type="ARBA" id="ARBA00022692"/>
    </source>
</evidence>
<dbReference type="RefSeq" id="WP_338272164.1">
    <property type="nucleotide sequence ID" value="NZ_AP027266.1"/>
</dbReference>
<feature type="transmembrane region" description="Helical" evidence="5">
    <location>
        <begin position="203"/>
        <end position="230"/>
    </location>
</feature>